<evidence type="ECO:0008006" key="3">
    <source>
        <dbReference type="Google" id="ProtNLM"/>
    </source>
</evidence>
<dbReference type="InterPro" id="IPR029063">
    <property type="entry name" value="SAM-dependent_MTases_sf"/>
</dbReference>
<comment type="caution">
    <text evidence="1">The sequence shown here is derived from an EMBL/GenBank/DDBJ whole genome shotgun (WGS) entry which is preliminary data.</text>
</comment>
<dbReference type="Proteomes" id="UP001454036">
    <property type="component" value="Unassembled WGS sequence"/>
</dbReference>
<dbReference type="Gene3D" id="3.40.50.150">
    <property type="entry name" value="Vaccinia Virus protein VP39"/>
    <property type="match status" value="1"/>
</dbReference>
<evidence type="ECO:0000313" key="2">
    <source>
        <dbReference type="Proteomes" id="UP001454036"/>
    </source>
</evidence>
<accession>A0AAV3NMT9</accession>
<dbReference type="SUPFAM" id="SSF53335">
    <property type="entry name" value="S-adenosyl-L-methionine-dependent methyltransferases"/>
    <property type="match status" value="1"/>
</dbReference>
<proteinExistence type="predicted"/>
<reference evidence="1 2" key="1">
    <citation type="submission" date="2024-01" db="EMBL/GenBank/DDBJ databases">
        <title>The complete chloroplast genome sequence of Lithospermum erythrorhizon: insights into the phylogenetic relationship among Boraginaceae species and the maternal lineages of purple gromwells.</title>
        <authorList>
            <person name="Okada T."/>
            <person name="Watanabe K."/>
        </authorList>
    </citation>
    <scope>NUCLEOTIDE SEQUENCE [LARGE SCALE GENOMIC DNA]</scope>
</reference>
<dbReference type="AlphaFoldDB" id="A0AAV3NMT9"/>
<organism evidence="1 2">
    <name type="scientific">Lithospermum erythrorhizon</name>
    <name type="common">Purple gromwell</name>
    <name type="synonym">Lithospermum officinale var. erythrorhizon</name>
    <dbReference type="NCBI Taxonomy" id="34254"/>
    <lineage>
        <taxon>Eukaryota</taxon>
        <taxon>Viridiplantae</taxon>
        <taxon>Streptophyta</taxon>
        <taxon>Embryophyta</taxon>
        <taxon>Tracheophyta</taxon>
        <taxon>Spermatophyta</taxon>
        <taxon>Magnoliopsida</taxon>
        <taxon>eudicotyledons</taxon>
        <taxon>Gunneridae</taxon>
        <taxon>Pentapetalae</taxon>
        <taxon>asterids</taxon>
        <taxon>lamiids</taxon>
        <taxon>Boraginales</taxon>
        <taxon>Boraginaceae</taxon>
        <taxon>Boraginoideae</taxon>
        <taxon>Lithospermeae</taxon>
        <taxon>Lithospermum</taxon>
    </lineage>
</organism>
<sequence length="67" mass="7622">MSPRHSSVLKDMGGVRPLAMRVLMMINLFNGKERTEKDLAKLFHDAGYTDYKISPVLGLRSLIELYP</sequence>
<dbReference type="EMBL" id="BAABME010000178">
    <property type="protein sequence ID" value="GAA0140401.1"/>
    <property type="molecule type" value="Genomic_DNA"/>
</dbReference>
<dbReference type="PROSITE" id="PS51683">
    <property type="entry name" value="SAM_OMT_II"/>
    <property type="match status" value="1"/>
</dbReference>
<dbReference type="InterPro" id="IPR016461">
    <property type="entry name" value="COMT-like"/>
</dbReference>
<keyword evidence="2" id="KW-1185">Reference proteome</keyword>
<gene>
    <name evidence="1" type="ORF">LIER_01757</name>
</gene>
<dbReference type="GO" id="GO:0008168">
    <property type="term" value="F:methyltransferase activity"/>
    <property type="evidence" value="ECO:0007669"/>
    <property type="project" value="InterPro"/>
</dbReference>
<evidence type="ECO:0000313" key="1">
    <source>
        <dbReference type="EMBL" id="GAA0140401.1"/>
    </source>
</evidence>
<name>A0AAV3NMT9_LITER</name>
<protein>
    <recommendedName>
        <fullName evidence="3">O-methyltransferase domain-containing protein</fullName>
    </recommendedName>
</protein>